<evidence type="ECO:0000313" key="3">
    <source>
        <dbReference type="Proteomes" id="UP000243459"/>
    </source>
</evidence>
<dbReference type="AlphaFoldDB" id="A0A5P1E2N7"/>
<gene>
    <name evidence="2" type="ORF">A4U43_C10F13120</name>
</gene>
<sequence>MELGAGGEEGEGGGGVEEEGEGEVVWGEGRGAVNASRDGAGEEGVGFGEAADARLRGGTGGEGFRSHIKPLMSVIEGNTLKWSQRQARIGNAVIKPYHPENHGADQGLREIPALDVDFDHRAHWAAVRDRDGELRWVSESCLSLLH</sequence>
<feature type="region of interest" description="Disordered" evidence="1">
    <location>
        <begin position="1"/>
        <end position="22"/>
    </location>
</feature>
<keyword evidence="3" id="KW-1185">Reference proteome</keyword>
<feature type="region of interest" description="Disordered" evidence="1">
    <location>
        <begin position="34"/>
        <end position="62"/>
    </location>
</feature>
<dbReference type="Gramene" id="ONK56800">
    <property type="protein sequence ID" value="ONK56800"/>
    <property type="gene ID" value="A4U43_C10F13120"/>
</dbReference>
<evidence type="ECO:0000256" key="1">
    <source>
        <dbReference type="SAM" id="MobiDB-lite"/>
    </source>
</evidence>
<organism evidence="2 3">
    <name type="scientific">Asparagus officinalis</name>
    <name type="common">Garden asparagus</name>
    <dbReference type="NCBI Taxonomy" id="4686"/>
    <lineage>
        <taxon>Eukaryota</taxon>
        <taxon>Viridiplantae</taxon>
        <taxon>Streptophyta</taxon>
        <taxon>Embryophyta</taxon>
        <taxon>Tracheophyta</taxon>
        <taxon>Spermatophyta</taxon>
        <taxon>Magnoliopsida</taxon>
        <taxon>Liliopsida</taxon>
        <taxon>Asparagales</taxon>
        <taxon>Asparagaceae</taxon>
        <taxon>Asparagoideae</taxon>
        <taxon>Asparagus</taxon>
    </lineage>
</organism>
<feature type="compositionally biased region" description="Acidic residues" evidence="1">
    <location>
        <begin position="8"/>
        <end position="22"/>
    </location>
</feature>
<name>A0A5P1E2N7_ASPOF</name>
<dbReference type="Proteomes" id="UP000243459">
    <property type="component" value="Chromosome 10"/>
</dbReference>
<protein>
    <submittedName>
        <fullName evidence="2">Uncharacterized protein</fullName>
    </submittedName>
</protein>
<reference evidence="3" key="1">
    <citation type="journal article" date="2017" name="Nat. Commun.">
        <title>The asparagus genome sheds light on the origin and evolution of a young Y chromosome.</title>
        <authorList>
            <person name="Harkess A."/>
            <person name="Zhou J."/>
            <person name="Xu C."/>
            <person name="Bowers J.E."/>
            <person name="Van der Hulst R."/>
            <person name="Ayyampalayam S."/>
            <person name="Mercati F."/>
            <person name="Riccardi P."/>
            <person name="McKain M.R."/>
            <person name="Kakrana A."/>
            <person name="Tang H."/>
            <person name="Ray J."/>
            <person name="Groenendijk J."/>
            <person name="Arikit S."/>
            <person name="Mathioni S.M."/>
            <person name="Nakano M."/>
            <person name="Shan H."/>
            <person name="Telgmann-Rauber A."/>
            <person name="Kanno A."/>
            <person name="Yue Z."/>
            <person name="Chen H."/>
            <person name="Li W."/>
            <person name="Chen Y."/>
            <person name="Xu X."/>
            <person name="Zhang Y."/>
            <person name="Luo S."/>
            <person name="Chen H."/>
            <person name="Gao J."/>
            <person name="Mao Z."/>
            <person name="Pires J.C."/>
            <person name="Luo M."/>
            <person name="Kudrna D."/>
            <person name="Wing R.A."/>
            <person name="Meyers B.C."/>
            <person name="Yi K."/>
            <person name="Kong H."/>
            <person name="Lavrijsen P."/>
            <person name="Sunseri F."/>
            <person name="Falavigna A."/>
            <person name="Ye Y."/>
            <person name="Leebens-Mack J.H."/>
            <person name="Chen G."/>
        </authorList>
    </citation>
    <scope>NUCLEOTIDE SEQUENCE [LARGE SCALE GENOMIC DNA]</scope>
    <source>
        <strain evidence="3">cv. DH0086</strain>
    </source>
</reference>
<proteinExistence type="predicted"/>
<accession>A0A5P1E2N7</accession>
<dbReference type="EMBL" id="CM007390">
    <property type="protein sequence ID" value="ONK56800.1"/>
    <property type="molecule type" value="Genomic_DNA"/>
</dbReference>
<evidence type="ECO:0000313" key="2">
    <source>
        <dbReference type="EMBL" id="ONK56800.1"/>
    </source>
</evidence>